<dbReference type="PROSITE" id="PS50110">
    <property type="entry name" value="RESPONSE_REGULATORY"/>
    <property type="match status" value="1"/>
</dbReference>
<evidence type="ECO:0000259" key="2">
    <source>
        <dbReference type="PROSITE" id="PS50110"/>
    </source>
</evidence>
<feature type="modified residue" description="4-aspartylphosphate" evidence="1">
    <location>
        <position position="87"/>
    </location>
</feature>
<gene>
    <name evidence="3" type="ORF">Cenrod_2637</name>
</gene>
<dbReference type="PANTHER" id="PTHR44520:SF2">
    <property type="entry name" value="RESPONSE REGULATOR RCP1"/>
    <property type="match status" value="1"/>
</dbReference>
<dbReference type="InterPro" id="IPR001789">
    <property type="entry name" value="Sig_transdc_resp-reg_receiver"/>
</dbReference>
<keyword evidence="4" id="KW-1185">Reference proteome</keyword>
<accession>U5NB88</accession>
<dbReference type="PANTHER" id="PTHR44520">
    <property type="entry name" value="RESPONSE REGULATOR RCP1-RELATED"/>
    <property type="match status" value="1"/>
</dbReference>
<dbReference type="SMART" id="SM00448">
    <property type="entry name" value="REC"/>
    <property type="match status" value="1"/>
</dbReference>
<dbReference type="HOGENOM" id="CLU_000445_69_17_4"/>
<dbReference type="RefSeq" id="WP_022776622.1">
    <property type="nucleotide sequence ID" value="NC_022576.1"/>
</dbReference>
<dbReference type="KEGG" id="cbx:Cenrod_2637"/>
<dbReference type="GO" id="GO:0000160">
    <property type="term" value="P:phosphorelay signal transduction system"/>
    <property type="evidence" value="ECO:0007669"/>
    <property type="project" value="InterPro"/>
</dbReference>
<dbReference type="AlphaFoldDB" id="U5NB88"/>
<dbReference type="InterPro" id="IPR011006">
    <property type="entry name" value="CheY-like_superfamily"/>
</dbReference>
<dbReference type="EMBL" id="CP004885">
    <property type="protein sequence ID" value="AGX88687.1"/>
    <property type="molecule type" value="Genomic_DNA"/>
</dbReference>
<name>U5NB88_9BURK</name>
<dbReference type="InterPro" id="IPR052893">
    <property type="entry name" value="TCS_response_regulator"/>
</dbReference>
<dbReference type="SUPFAM" id="SSF52172">
    <property type="entry name" value="CheY-like"/>
    <property type="match status" value="1"/>
</dbReference>
<evidence type="ECO:0000313" key="3">
    <source>
        <dbReference type="EMBL" id="AGX88687.1"/>
    </source>
</evidence>
<dbReference type="OrthoDB" id="9793549at2"/>
<dbReference type="eggNOG" id="COG0745">
    <property type="taxonomic scope" value="Bacteria"/>
</dbReference>
<dbReference type="Proteomes" id="UP000017184">
    <property type="component" value="Chromosome"/>
</dbReference>
<evidence type="ECO:0000313" key="4">
    <source>
        <dbReference type="Proteomes" id="UP000017184"/>
    </source>
</evidence>
<dbReference type="Gene3D" id="3.40.50.2300">
    <property type="match status" value="1"/>
</dbReference>
<keyword evidence="1" id="KW-0597">Phosphoprotein</keyword>
<protein>
    <submittedName>
        <fullName evidence="3">CheY-like receiver protein</fullName>
    </submittedName>
</protein>
<sequence length="168" mass="18091">MSFERNTPPAARGYSARGARTKGHRVVRILLVEDEPGDAHLMHLALRQSGFGPELHCVHDGRAALEWLQGHLQGRAGCFRPDLVLIDLKMPGMGGLDTLREIKAVDALRAIPVVVVTTSGLESDVHGAYALGAAGYVAKPVDMGAFVSAMATLCAYWCQLVRLPEYTA</sequence>
<evidence type="ECO:0000256" key="1">
    <source>
        <dbReference type="PROSITE-ProRule" id="PRU00169"/>
    </source>
</evidence>
<dbReference type="CDD" id="cd17557">
    <property type="entry name" value="REC_Rcp-like"/>
    <property type="match status" value="1"/>
</dbReference>
<proteinExistence type="predicted"/>
<reference evidence="3 4" key="1">
    <citation type="journal article" date="2013" name="Genome Biol.">
        <title>Genomic analysis reveals key aspects of prokaryotic symbiosis in the phototrophic consortium "Chlorochromatium aggregatum".</title>
        <authorList>
            <person name="Liu Z."/>
            <person name="Muller J."/>
            <person name="Li T."/>
            <person name="Alvey R.M."/>
            <person name="Vogl K."/>
            <person name="Frigaard N.U."/>
            <person name="Rockwell N.C."/>
            <person name="Boyd E.S."/>
            <person name="Tomsho L.P."/>
            <person name="Schuster S.C."/>
            <person name="Henke P."/>
            <person name="Rohde M."/>
            <person name="Overmann J."/>
            <person name="Bryant D.A."/>
        </authorList>
    </citation>
    <scope>NUCLEOTIDE SEQUENCE [LARGE SCALE GENOMIC DNA]</scope>
    <source>
        <strain evidence="3">CR</strain>
    </source>
</reference>
<dbReference type="STRING" id="946483.Cenrod_2637"/>
<organism evidence="3 4">
    <name type="scientific">Candidatus Symbiobacter mobilis CR</name>
    <dbReference type="NCBI Taxonomy" id="946483"/>
    <lineage>
        <taxon>Bacteria</taxon>
        <taxon>Pseudomonadati</taxon>
        <taxon>Pseudomonadota</taxon>
        <taxon>Betaproteobacteria</taxon>
        <taxon>Burkholderiales</taxon>
        <taxon>Comamonadaceae</taxon>
    </lineage>
</organism>
<dbReference type="Pfam" id="PF00072">
    <property type="entry name" value="Response_reg"/>
    <property type="match status" value="1"/>
</dbReference>
<feature type="domain" description="Response regulatory" evidence="2">
    <location>
        <begin position="28"/>
        <end position="154"/>
    </location>
</feature>